<reference evidence="1" key="2">
    <citation type="journal article" date="2022" name="New Phytol.">
        <title>Evolutionary transition to the ectomycorrhizal habit in the genomes of a hyperdiverse lineage of mushroom-forming fungi.</title>
        <authorList>
            <person name="Looney B."/>
            <person name="Miyauchi S."/>
            <person name="Morin E."/>
            <person name="Drula E."/>
            <person name="Courty P.E."/>
            <person name="Kohler A."/>
            <person name="Kuo A."/>
            <person name="LaButti K."/>
            <person name="Pangilinan J."/>
            <person name="Lipzen A."/>
            <person name="Riley R."/>
            <person name="Andreopoulos W."/>
            <person name="He G."/>
            <person name="Johnson J."/>
            <person name="Nolan M."/>
            <person name="Tritt A."/>
            <person name="Barry K.W."/>
            <person name="Grigoriev I.V."/>
            <person name="Nagy L.G."/>
            <person name="Hibbett D."/>
            <person name="Henrissat B."/>
            <person name="Matheny P.B."/>
            <person name="Labbe J."/>
            <person name="Martin F.M."/>
        </authorList>
    </citation>
    <scope>NUCLEOTIDE SEQUENCE</scope>
    <source>
        <strain evidence="1">HHB10654</strain>
    </source>
</reference>
<dbReference type="Proteomes" id="UP000814140">
    <property type="component" value="Unassembled WGS sequence"/>
</dbReference>
<keyword evidence="2" id="KW-1185">Reference proteome</keyword>
<proteinExistence type="predicted"/>
<evidence type="ECO:0000313" key="1">
    <source>
        <dbReference type="EMBL" id="KAI0056690.1"/>
    </source>
</evidence>
<reference evidence="1" key="1">
    <citation type="submission" date="2021-03" db="EMBL/GenBank/DDBJ databases">
        <authorList>
            <consortium name="DOE Joint Genome Institute"/>
            <person name="Ahrendt S."/>
            <person name="Looney B.P."/>
            <person name="Miyauchi S."/>
            <person name="Morin E."/>
            <person name="Drula E."/>
            <person name="Courty P.E."/>
            <person name="Chicoki N."/>
            <person name="Fauchery L."/>
            <person name="Kohler A."/>
            <person name="Kuo A."/>
            <person name="Labutti K."/>
            <person name="Pangilinan J."/>
            <person name="Lipzen A."/>
            <person name="Riley R."/>
            <person name="Andreopoulos W."/>
            <person name="He G."/>
            <person name="Johnson J."/>
            <person name="Barry K.W."/>
            <person name="Grigoriev I.V."/>
            <person name="Nagy L."/>
            <person name="Hibbett D."/>
            <person name="Henrissat B."/>
            <person name="Matheny P.B."/>
            <person name="Labbe J."/>
            <person name="Martin F."/>
        </authorList>
    </citation>
    <scope>NUCLEOTIDE SEQUENCE</scope>
    <source>
        <strain evidence="1">HHB10654</strain>
    </source>
</reference>
<name>A0ACB8SJS8_9AGAM</name>
<sequence length="282" mass="30017">MEQRNAPSSGCRSPSQGAADTLALRLLSRGTFQVSFVPEDMSGGALPFHFTVVNTPIRRRPAAYHPTTPRRPYQASDSPAYGDRTFAGAEDPPSVPPDNELDTPPSPRAGQSQHPTAGSPHASPAKTVAESVTEPESEPEAITVPDSEPPAPPHRDRSNELSPTYPTATLSAGVTQESPPLESPTPPPRPRGSKQPAVQPLSTPAFTGLNGEGQGARASSSSSTARKRSADTSNVEGHHGEPTAHRRRISLIPVPMFDPAQVAKLPPYRSPKGQRWSFLDEQ</sequence>
<evidence type="ECO:0000313" key="2">
    <source>
        <dbReference type="Proteomes" id="UP000814140"/>
    </source>
</evidence>
<protein>
    <submittedName>
        <fullName evidence="1">Uncharacterized protein</fullName>
    </submittedName>
</protein>
<dbReference type="EMBL" id="MU277260">
    <property type="protein sequence ID" value="KAI0056690.1"/>
    <property type="molecule type" value="Genomic_DNA"/>
</dbReference>
<gene>
    <name evidence="1" type="ORF">BV25DRAFT_1920824</name>
</gene>
<accession>A0ACB8SJS8</accession>
<comment type="caution">
    <text evidence="1">The sequence shown here is derived from an EMBL/GenBank/DDBJ whole genome shotgun (WGS) entry which is preliminary data.</text>
</comment>
<organism evidence="1 2">
    <name type="scientific">Artomyces pyxidatus</name>
    <dbReference type="NCBI Taxonomy" id="48021"/>
    <lineage>
        <taxon>Eukaryota</taxon>
        <taxon>Fungi</taxon>
        <taxon>Dikarya</taxon>
        <taxon>Basidiomycota</taxon>
        <taxon>Agaricomycotina</taxon>
        <taxon>Agaricomycetes</taxon>
        <taxon>Russulales</taxon>
        <taxon>Auriscalpiaceae</taxon>
        <taxon>Artomyces</taxon>
    </lineage>
</organism>